<dbReference type="Proteomes" id="UP000314294">
    <property type="component" value="Unassembled WGS sequence"/>
</dbReference>
<feature type="region of interest" description="Disordered" evidence="1">
    <location>
        <begin position="59"/>
        <end position="107"/>
    </location>
</feature>
<sequence>MLRTAFSQTQRTLTSVSILQSTTLNSPAFDYAVVFPYSPDGFGLTYHVLDDSIDCTGVGTGGGQQVVEEEEEGATGPVQHGKEEEGEMSTASTLRRRRGGERERLVH</sequence>
<organism evidence="2 3">
    <name type="scientific">Liparis tanakae</name>
    <name type="common">Tanaka's snailfish</name>
    <dbReference type="NCBI Taxonomy" id="230148"/>
    <lineage>
        <taxon>Eukaryota</taxon>
        <taxon>Metazoa</taxon>
        <taxon>Chordata</taxon>
        <taxon>Craniata</taxon>
        <taxon>Vertebrata</taxon>
        <taxon>Euteleostomi</taxon>
        <taxon>Actinopterygii</taxon>
        <taxon>Neopterygii</taxon>
        <taxon>Teleostei</taxon>
        <taxon>Neoteleostei</taxon>
        <taxon>Acanthomorphata</taxon>
        <taxon>Eupercaria</taxon>
        <taxon>Perciformes</taxon>
        <taxon>Cottioidei</taxon>
        <taxon>Cottales</taxon>
        <taxon>Liparidae</taxon>
        <taxon>Liparis</taxon>
    </lineage>
</organism>
<gene>
    <name evidence="2" type="ORF">EYF80_011742</name>
</gene>
<evidence type="ECO:0000313" key="2">
    <source>
        <dbReference type="EMBL" id="TNN77989.1"/>
    </source>
</evidence>
<reference evidence="2 3" key="1">
    <citation type="submission" date="2019-03" db="EMBL/GenBank/DDBJ databases">
        <title>First draft genome of Liparis tanakae, snailfish: a comprehensive survey of snailfish specific genes.</title>
        <authorList>
            <person name="Kim W."/>
            <person name="Song I."/>
            <person name="Jeong J.-H."/>
            <person name="Kim D."/>
            <person name="Kim S."/>
            <person name="Ryu S."/>
            <person name="Song J.Y."/>
            <person name="Lee S.K."/>
        </authorList>
    </citation>
    <scope>NUCLEOTIDE SEQUENCE [LARGE SCALE GENOMIC DNA]</scope>
    <source>
        <tissue evidence="2">Muscle</tissue>
    </source>
</reference>
<dbReference type="AlphaFoldDB" id="A0A4Z2IJ35"/>
<evidence type="ECO:0000313" key="3">
    <source>
        <dbReference type="Proteomes" id="UP000314294"/>
    </source>
</evidence>
<keyword evidence="3" id="KW-1185">Reference proteome</keyword>
<accession>A0A4Z2IJ35</accession>
<proteinExistence type="predicted"/>
<comment type="caution">
    <text evidence="2">The sequence shown here is derived from an EMBL/GenBank/DDBJ whole genome shotgun (WGS) entry which is preliminary data.</text>
</comment>
<name>A0A4Z2IJ35_9TELE</name>
<protein>
    <submittedName>
        <fullName evidence="2">Uncharacterized protein</fullName>
    </submittedName>
</protein>
<dbReference type="EMBL" id="SRLO01000077">
    <property type="protein sequence ID" value="TNN77989.1"/>
    <property type="molecule type" value="Genomic_DNA"/>
</dbReference>
<evidence type="ECO:0000256" key="1">
    <source>
        <dbReference type="SAM" id="MobiDB-lite"/>
    </source>
</evidence>